<evidence type="ECO:0008006" key="3">
    <source>
        <dbReference type="Google" id="ProtNLM"/>
    </source>
</evidence>
<dbReference type="Proteomes" id="UP000023152">
    <property type="component" value="Unassembled WGS sequence"/>
</dbReference>
<protein>
    <recommendedName>
        <fullName evidence="3">Caspase family p20 domain-containing protein</fullName>
    </recommendedName>
</protein>
<evidence type="ECO:0000313" key="1">
    <source>
        <dbReference type="EMBL" id="ETO16780.1"/>
    </source>
</evidence>
<proteinExistence type="predicted"/>
<reference evidence="1 2" key="1">
    <citation type="journal article" date="2013" name="Curr. Biol.">
        <title>The Genome of the Foraminiferan Reticulomyxa filosa.</title>
        <authorList>
            <person name="Glockner G."/>
            <person name="Hulsmann N."/>
            <person name="Schleicher M."/>
            <person name="Noegel A.A."/>
            <person name="Eichinger L."/>
            <person name="Gallinger C."/>
            <person name="Pawlowski J."/>
            <person name="Sierra R."/>
            <person name="Euteneuer U."/>
            <person name="Pillet L."/>
            <person name="Moustafa A."/>
            <person name="Platzer M."/>
            <person name="Groth M."/>
            <person name="Szafranski K."/>
            <person name="Schliwa M."/>
        </authorList>
    </citation>
    <scope>NUCLEOTIDE SEQUENCE [LARGE SCALE GENOMIC DNA]</scope>
</reference>
<dbReference type="AlphaFoldDB" id="X6MUJ4"/>
<accession>X6MUJ4</accession>
<comment type="caution">
    <text evidence="1">The sequence shown here is derived from an EMBL/GenBank/DDBJ whole genome shotgun (WGS) entry which is preliminary data.</text>
</comment>
<gene>
    <name evidence="1" type="ORF">RFI_20560</name>
</gene>
<organism evidence="1 2">
    <name type="scientific">Reticulomyxa filosa</name>
    <dbReference type="NCBI Taxonomy" id="46433"/>
    <lineage>
        <taxon>Eukaryota</taxon>
        <taxon>Sar</taxon>
        <taxon>Rhizaria</taxon>
        <taxon>Retaria</taxon>
        <taxon>Foraminifera</taxon>
        <taxon>Monothalamids</taxon>
        <taxon>Reticulomyxidae</taxon>
        <taxon>Reticulomyxa</taxon>
    </lineage>
</organism>
<name>X6MUJ4_RETFI</name>
<sequence length="134" mass="15787">MKELKIEELLFQSHHCLEWKHFQKMRDERLKIELINMKGNIIESDEVVKKNKINKKWIGSNDLPLVNMKTTRNGPILKMPKTLISIILSIYLDKDDVNEFLTALAFNHKLHKNKNQYDALIIIISGHGVMKEMY</sequence>
<keyword evidence="2" id="KW-1185">Reference proteome</keyword>
<dbReference type="EMBL" id="ASPP01017837">
    <property type="protein sequence ID" value="ETO16780.1"/>
    <property type="molecule type" value="Genomic_DNA"/>
</dbReference>
<evidence type="ECO:0000313" key="2">
    <source>
        <dbReference type="Proteomes" id="UP000023152"/>
    </source>
</evidence>